<proteinExistence type="predicted"/>
<evidence type="ECO:0000313" key="1">
    <source>
        <dbReference type="EMBL" id="EMY77002.1"/>
    </source>
</evidence>
<name>N1WI55_9LEPT</name>
<reference evidence="1" key="1">
    <citation type="submission" date="2013-03" db="EMBL/GenBank/DDBJ databases">
        <authorList>
            <person name="Harkins D.M."/>
            <person name="Durkin A.S."/>
            <person name="Brinkac L.M."/>
            <person name="Haft D.H."/>
            <person name="Selengut J.D."/>
            <person name="Sanka R."/>
            <person name="DePew J."/>
            <person name="Purushe J."/>
            <person name="Hartskeerl R.A."/>
            <person name="Ahmed A."/>
            <person name="van der Linden H."/>
            <person name="Goris M.G.A."/>
            <person name="Vinetz J.M."/>
            <person name="Sutton G.G."/>
            <person name="Nierman W.C."/>
            <person name="Fouts D.E."/>
        </authorList>
    </citation>
    <scope>NUCLEOTIDE SEQUENCE [LARGE SCALE GENOMIC DNA]</scope>
    <source>
        <strain evidence="1">ICFT</strain>
    </source>
</reference>
<sequence length="42" mass="4827">MEMSCFTKEEVQIPIDFVNLQKGKSFKDSNEDTEFTNVIGRA</sequence>
<organism evidence="1 2">
    <name type="scientific">Leptospira weilii serovar Ranarum str. ICFT</name>
    <dbReference type="NCBI Taxonomy" id="1218598"/>
    <lineage>
        <taxon>Bacteria</taxon>
        <taxon>Pseudomonadati</taxon>
        <taxon>Spirochaetota</taxon>
        <taxon>Spirochaetia</taxon>
        <taxon>Leptospirales</taxon>
        <taxon>Leptospiraceae</taxon>
        <taxon>Leptospira</taxon>
    </lineage>
</organism>
<comment type="caution">
    <text evidence="1">The sequence shown here is derived from an EMBL/GenBank/DDBJ whole genome shotgun (WGS) entry which is preliminary data.</text>
</comment>
<evidence type="ECO:0000313" key="2">
    <source>
        <dbReference type="Proteomes" id="UP000012313"/>
    </source>
</evidence>
<gene>
    <name evidence="1" type="ORF">LEP1GSC060_3470</name>
</gene>
<accession>N1WI55</accession>
<protein>
    <submittedName>
        <fullName evidence="1">Uncharacterized protein</fullName>
    </submittedName>
</protein>
<dbReference type="AlphaFoldDB" id="N1WI55"/>
<dbReference type="Proteomes" id="UP000012313">
    <property type="component" value="Unassembled WGS sequence"/>
</dbReference>
<dbReference type="EMBL" id="AOHC02000041">
    <property type="protein sequence ID" value="EMY77002.1"/>
    <property type="molecule type" value="Genomic_DNA"/>
</dbReference>
<keyword evidence="2" id="KW-1185">Reference proteome</keyword>